<dbReference type="GO" id="GO:0003824">
    <property type="term" value="F:catalytic activity"/>
    <property type="evidence" value="ECO:0007669"/>
    <property type="project" value="InterPro"/>
</dbReference>
<evidence type="ECO:0000256" key="1">
    <source>
        <dbReference type="ARBA" id="ARBA00022842"/>
    </source>
</evidence>
<dbReference type="RefSeq" id="WP_039685353.1">
    <property type="nucleotide sequence ID" value="NZ_CP010028.1"/>
</dbReference>
<keyword evidence="1 2" id="KW-0460">Magnesium</keyword>
<dbReference type="PIRSF" id="PIRSF015582">
    <property type="entry name" value="Cit_lyase_B"/>
    <property type="match status" value="1"/>
</dbReference>
<dbReference type="PANTHER" id="PTHR11105">
    <property type="entry name" value="CITRATE LYASE SUBUNIT BETA-RELATED"/>
    <property type="match status" value="1"/>
</dbReference>
<organism evidence="3 4">
    <name type="scientific">Deinococcus radiopugnans</name>
    <dbReference type="NCBI Taxonomy" id="57497"/>
    <lineage>
        <taxon>Bacteria</taxon>
        <taxon>Thermotogati</taxon>
        <taxon>Deinococcota</taxon>
        <taxon>Deinococci</taxon>
        <taxon>Deinococcales</taxon>
        <taxon>Deinococcaceae</taxon>
        <taxon>Deinococcus</taxon>
    </lineage>
</organism>
<dbReference type="HOGENOM" id="CLU_062194_1_0_0"/>
<proteinExistence type="predicted"/>
<accession>A0A0A7KMP9</accession>
<dbReference type="Pfam" id="PF15617">
    <property type="entry name" value="C-C_Bond_Lyase"/>
    <property type="match status" value="1"/>
</dbReference>
<dbReference type="SUPFAM" id="SSF51621">
    <property type="entry name" value="Phosphoenolpyruvate/pyruvate domain"/>
    <property type="match status" value="1"/>
</dbReference>
<dbReference type="KEGG" id="dsw:QR90_13640"/>
<name>A0A0A7KMP9_9DEIO</name>
<keyword evidence="2" id="KW-0479">Metal-binding</keyword>
<dbReference type="Gene3D" id="3.20.20.60">
    <property type="entry name" value="Phosphoenolpyruvate-binding domains"/>
    <property type="match status" value="1"/>
</dbReference>
<dbReference type="InterPro" id="IPR011206">
    <property type="entry name" value="Citrate_lyase_beta/mcl1/mcl2"/>
</dbReference>
<reference evidence="4" key="1">
    <citation type="submission" date="2014-11" db="EMBL/GenBank/DDBJ databases">
        <title>Hymenobacter sp. DG25B genome submission.</title>
        <authorList>
            <person name="Jung H.-Y."/>
            <person name="Kim M.K."/>
            <person name="Srinivasan S."/>
            <person name="Lim S."/>
        </authorList>
    </citation>
    <scope>NUCLEOTIDE SEQUENCE [LARGE SCALE GENOMIC DNA]</scope>
    <source>
        <strain evidence="4">DY59</strain>
    </source>
</reference>
<dbReference type="Proteomes" id="UP000030634">
    <property type="component" value="Chromosome"/>
</dbReference>
<dbReference type="GO" id="GO:0046872">
    <property type="term" value="F:metal ion binding"/>
    <property type="evidence" value="ECO:0007669"/>
    <property type="project" value="UniProtKB-KW"/>
</dbReference>
<dbReference type="InterPro" id="IPR040442">
    <property type="entry name" value="Pyrv_kinase-like_dom_sf"/>
</dbReference>
<protein>
    <recommendedName>
        <fullName evidence="5">Citrate lyase beta subunit</fullName>
    </recommendedName>
</protein>
<evidence type="ECO:0008006" key="5">
    <source>
        <dbReference type="Google" id="ProtNLM"/>
    </source>
</evidence>
<evidence type="ECO:0000313" key="3">
    <source>
        <dbReference type="EMBL" id="AIZ45888.1"/>
    </source>
</evidence>
<evidence type="ECO:0000313" key="4">
    <source>
        <dbReference type="Proteomes" id="UP000030634"/>
    </source>
</evidence>
<dbReference type="InterPro" id="IPR039480">
    <property type="entry name" value="C-C_Bond_Lyase-like"/>
</dbReference>
<sequence length="313" mass="33980">MTTLLSPTVTLNPWQLGASLYTPATRPDLLALGTGRYEALTSLIYCTEDAVLEADLPLALENLARVLPLLPPPGVGPLRLIRVRNPAVLAQVLTLDLRGISAFVLPKIHAGNLGAYLQVLDNSACPRLPLLLTLETPEALSEAHMTRLRDLILEGGHGPRVAALRIGGNDLMHALGVRRKPGRTLYEGPLERVIGMLLGVFKPHGFALSSPVYEVFGDLSTLARELEQDLEYGLCGKTIIHPAQLPTVLEAYRVAEADLLEAQAILAPDAPAVFQMNGRMCEPATHTRWASDILCRAGLYGVLEPQRHEALHF</sequence>
<evidence type="ECO:0000256" key="2">
    <source>
        <dbReference type="PIRSR" id="PIRSR015582-2"/>
    </source>
</evidence>
<feature type="binding site" evidence="2">
    <location>
        <position position="170"/>
    </location>
    <ligand>
        <name>Mg(2+)</name>
        <dbReference type="ChEBI" id="CHEBI:18420"/>
    </ligand>
</feature>
<dbReference type="AlphaFoldDB" id="A0A0A7KMP9"/>
<gene>
    <name evidence="3" type="ORF">QR90_13640</name>
</gene>
<dbReference type="InterPro" id="IPR040186">
    <property type="entry name" value="Citramalyl-CoA_lyase"/>
</dbReference>
<dbReference type="PANTHER" id="PTHR11105:SF0">
    <property type="entry name" value="CITRAMALYL-COA LYASE, MITOCHONDRIAL"/>
    <property type="match status" value="1"/>
</dbReference>
<dbReference type="EMBL" id="CP010028">
    <property type="protein sequence ID" value="AIZ45888.1"/>
    <property type="molecule type" value="Genomic_DNA"/>
</dbReference>
<dbReference type="InterPro" id="IPR015813">
    <property type="entry name" value="Pyrv/PenolPyrv_kinase-like_dom"/>
</dbReference>
<dbReference type="STRING" id="1182571.QR90_13640"/>